<organism evidence="1 2">
    <name type="scientific">Diversispora epigaea</name>
    <dbReference type="NCBI Taxonomy" id="1348612"/>
    <lineage>
        <taxon>Eukaryota</taxon>
        <taxon>Fungi</taxon>
        <taxon>Fungi incertae sedis</taxon>
        <taxon>Mucoromycota</taxon>
        <taxon>Glomeromycotina</taxon>
        <taxon>Glomeromycetes</taxon>
        <taxon>Diversisporales</taxon>
        <taxon>Diversisporaceae</taxon>
        <taxon>Diversispora</taxon>
    </lineage>
</organism>
<evidence type="ECO:0000313" key="1">
    <source>
        <dbReference type="EMBL" id="RHZ82176.1"/>
    </source>
</evidence>
<dbReference type="Proteomes" id="UP000266861">
    <property type="component" value="Unassembled WGS sequence"/>
</dbReference>
<proteinExistence type="predicted"/>
<protein>
    <submittedName>
        <fullName evidence="1">Uncharacterized protein</fullName>
    </submittedName>
</protein>
<name>A0A397J840_9GLOM</name>
<evidence type="ECO:0000313" key="2">
    <source>
        <dbReference type="Proteomes" id="UP000266861"/>
    </source>
</evidence>
<accession>A0A397J840</accession>
<dbReference type="EMBL" id="PQFF01000105">
    <property type="protein sequence ID" value="RHZ82176.1"/>
    <property type="molecule type" value="Genomic_DNA"/>
</dbReference>
<reference evidence="1 2" key="1">
    <citation type="submission" date="2018-08" db="EMBL/GenBank/DDBJ databases">
        <title>Genome and evolution of the arbuscular mycorrhizal fungus Diversispora epigaea (formerly Glomus versiforme) and its bacterial endosymbionts.</title>
        <authorList>
            <person name="Sun X."/>
            <person name="Fei Z."/>
            <person name="Harrison M."/>
        </authorList>
    </citation>
    <scope>NUCLEOTIDE SEQUENCE [LARGE SCALE GENOMIC DNA]</scope>
    <source>
        <strain evidence="1 2">IT104</strain>
    </source>
</reference>
<dbReference type="AlphaFoldDB" id="A0A397J840"/>
<comment type="caution">
    <text evidence="1">The sequence shown here is derived from an EMBL/GenBank/DDBJ whole genome shotgun (WGS) entry which is preliminary data.</text>
</comment>
<keyword evidence="2" id="KW-1185">Reference proteome</keyword>
<gene>
    <name evidence="1" type="ORF">Glove_113g31</name>
</gene>
<sequence length="177" mass="20516">MNNEHGELTLNKISIATQEPEIEKTNLQHKPSPIVQPEINSEANSSSQTQAHCLLPNSHQQIEPELMCQLINDNRINEMIYTENNSKGLEILNICQFVKFLSEMDQFDHDKMKIFWMYSKTIQESTISGKEPFPGKMLKPFSKNIPFSTDKILDLMVAYYNDNKQIPKLQFQDLKII</sequence>